<evidence type="ECO:0000313" key="1">
    <source>
        <dbReference type="EMBL" id="RNA29771.1"/>
    </source>
</evidence>
<evidence type="ECO:0000313" key="2">
    <source>
        <dbReference type="Proteomes" id="UP000276133"/>
    </source>
</evidence>
<dbReference type="EMBL" id="REGN01002165">
    <property type="protein sequence ID" value="RNA29771.1"/>
    <property type="molecule type" value="Genomic_DNA"/>
</dbReference>
<keyword evidence="2" id="KW-1185">Reference proteome</keyword>
<accession>A0A3M7S1T9</accession>
<comment type="caution">
    <text evidence="1">The sequence shown here is derived from an EMBL/GenBank/DDBJ whole genome shotgun (WGS) entry which is preliminary data.</text>
</comment>
<sequence>MSLDNRVKNATSVWNLQKKQQIKTIERVHKPSDTYEERLGAAHYSRVQISKRSLSSIQKNK</sequence>
<protein>
    <submittedName>
        <fullName evidence="1">Uncharacterized protein</fullName>
    </submittedName>
</protein>
<proteinExistence type="predicted"/>
<dbReference type="AlphaFoldDB" id="A0A3M7S1T9"/>
<name>A0A3M7S1T9_BRAPC</name>
<organism evidence="1 2">
    <name type="scientific">Brachionus plicatilis</name>
    <name type="common">Marine rotifer</name>
    <name type="synonym">Brachionus muelleri</name>
    <dbReference type="NCBI Taxonomy" id="10195"/>
    <lineage>
        <taxon>Eukaryota</taxon>
        <taxon>Metazoa</taxon>
        <taxon>Spiralia</taxon>
        <taxon>Gnathifera</taxon>
        <taxon>Rotifera</taxon>
        <taxon>Eurotatoria</taxon>
        <taxon>Monogononta</taxon>
        <taxon>Pseudotrocha</taxon>
        <taxon>Ploima</taxon>
        <taxon>Brachionidae</taxon>
        <taxon>Brachionus</taxon>
    </lineage>
</organism>
<reference evidence="1 2" key="1">
    <citation type="journal article" date="2018" name="Sci. Rep.">
        <title>Genomic signatures of local adaptation to the degree of environmental predictability in rotifers.</title>
        <authorList>
            <person name="Franch-Gras L."/>
            <person name="Hahn C."/>
            <person name="Garcia-Roger E.M."/>
            <person name="Carmona M.J."/>
            <person name="Serra M."/>
            <person name="Gomez A."/>
        </authorList>
    </citation>
    <scope>NUCLEOTIDE SEQUENCE [LARGE SCALE GENOMIC DNA]</scope>
    <source>
        <strain evidence="1">HYR1</strain>
    </source>
</reference>
<dbReference type="Proteomes" id="UP000276133">
    <property type="component" value="Unassembled WGS sequence"/>
</dbReference>
<gene>
    <name evidence="1" type="ORF">BpHYR1_047185</name>
</gene>